<evidence type="ECO:0000313" key="1">
    <source>
        <dbReference type="EMBL" id="WZH40693.1"/>
    </source>
</evidence>
<accession>A0ABZ2WJ87</accession>
<protein>
    <submittedName>
        <fullName evidence="1">MYND-type zinc finger protein samB</fullName>
    </submittedName>
</protein>
<gene>
    <name evidence="1" type="ORF">QYS62_001631</name>
</gene>
<keyword evidence="2" id="KW-1185">Reference proteome</keyword>
<evidence type="ECO:0000313" key="2">
    <source>
        <dbReference type="Proteomes" id="UP001489902"/>
    </source>
</evidence>
<dbReference type="Proteomes" id="UP001489902">
    <property type="component" value="Chromosome 1"/>
</dbReference>
<sequence length="364" mass="41612">MEVLDVIGSGATVSKVSGRLEWSEGGSKYLARLSMPSVLFWSTVLPMASVDHGFAAHQALDRNRHQKGCKIVKNTRRILDMEHDILRCELADASTSESIFGNDLGYLWCEYMHARYKMVDSLLEEFGTPGGNVEAVNEALDNLLDMLRLPRSQYMVVQNIVPHLYLRLDRDQEAYDFLKWYATTVTESDFNWEDIFPDLDVKDADVLEKPLDVWLNRKFFTLDHVVAVTLIKVRTLLNLQDAQNSFRVLKGTMPPEIIEMIRGQLIGSVLQSRPEILRRTTEEISTLIQTMKGQIIALYKSVHSCNPHFWRLMLNNKTTPVPLRGGQYSIGTENHAYETLNYCWSSWVETHGALGLMKDLNEKV</sequence>
<reference evidence="1 2" key="1">
    <citation type="submission" date="2024-04" db="EMBL/GenBank/DDBJ databases">
        <title>Complete genome sequence of Fusarium acuminatum.</title>
        <authorList>
            <person name="Lan B."/>
        </authorList>
    </citation>
    <scope>NUCLEOTIDE SEQUENCE [LARGE SCALE GENOMIC DNA]</scope>
    <source>
        <strain evidence="1">1A</strain>
    </source>
</reference>
<name>A0ABZ2WJ87_9HYPO</name>
<organism evidence="1 2">
    <name type="scientific">Fusarium acuminatum</name>
    <dbReference type="NCBI Taxonomy" id="5515"/>
    <lineage>
        <taxon>Eukaryota</taxon>
        <taxon>Fungi</taxon>
        <taxon>Dikarya</taxon>
        <taxon>Ascomycota</taxon>
        <taxon>Pezizomycotina</taxon>
        <taxon>Sordariomycetes</taxon>
        <taxon>Hypocreomycetidae</taxon>
        <taxon>Hypocreales</taxon>
        <taxon>Nectriaceae</taxon>
        <taxon>Fusarium</taxon>
        <taxon>Fusarium tricinctum species complex</taxon>
    </lineage>
</organism>
<dbReference type="EMBL" id="CP151260">
    <property type="protein sequence ID" value="WZH40693.1"/>
    <property type="molecule type" value="Genomic_DNA"/>
</dbReference>
<proteinExistence type="predicted"/>